<dbReference type="Gene3D" id="1.10.600.10">
    <property type="entry name" value="Farnesyl Diphosphate Synthase"/>
    <property type="match status" value="1"/>
</dbReference>
<keyword evidence="3" id="KW-0808">Transferase</keyword>
<dbReference type="SFLD" id="SFLDS00005">
    <property type="entry name" value="Isoprenoid_Synthase_Type_I"/>
    <property type="match status" value="1"/>
</dbReference>
<dbReference type="InterPro" id="IPR033749">
    <property type="entry name" value="Polyprenyl_synt_CS"/>
</dbReference>
<dbReference type="CDD" id="cd00685">
    <property type="entry name" value="Trans_IPPS_HT"/>
    <property type="match status" value="1"/>
</dbReference>
<dbReference type="Proteomes" id="UP000677687">
    <property type="component" value="Unassembled WGS sequence"/>
</dbReference>
<evidence type="ECO:0000256" key="2">
    <source>
        <dbReference type="ARBA" id="ARBA00022842"/>
    </source>
</evidence>
<keyword evidence="2" id="KW-0460">Magnesium</keyword>
<reference evidence="4" key="2">
    <citation type="submission" date="2021-05" db="EMBL/GenBank/DDBJ databases">
        <title>Protein family content uncovers lineage relationships and bacterial pathway maintenance mechanisms in DPANN archaea.</title>
        <authorList>
            <person name="Castelle C.J."/>
            <person name="Meheust R."/>
            <person name="Jaffe A.L."/>
            <person name="Seitz K."/>
            <person name="Gong X."/>
            <person name="Baker B.J."/>
            <person name="Banfield J.F."/>
        </authorList>
    </citation>
    <scope>NUCLEOTIDE SEQUENCE</scope>
    <source>
        <strain evidence="4">RIFCSPHIGHO2_01_FULL_AR10_44_11</strain>
    </source>
</reference>
<evidence type="ECO:0000256" key="1">
    <source>
        <dbReference type="ARBA" id="ARBA00022723"/>
    </source>
</evidence>
<dbReference type="InterPro" id="IPR008949">
    <property type="entry name" value="Isoprenoid_synthase_dom_sf"/>
</dbReference>
<dbReference type="GO" id="GO:0046872">
    <property type="term" value="F:metal ion binding"/>
    <property type="evidence" value="ECO:0007669"/>
    <property type="project" value="UniProtKB-KW"/>
</dbReference>
<dbReference type="SFLD" id="SFLDG01017">
    <property type="entry name" value="Polyprenyl_Transferase_Like"/>
    <property type="match status" value="1"/>
</dbReference>
<dbReference type="PROSITE" id="PS00723">
    <property type="entry name" value="POLYPRENYL_SYNTHASE_1"/>
    <property type="match status" value="1"/>
</dbReference>
<comment type="similarity">
    <text evidence="3">Belongs to the FPP/GGPP synthase family.</text>
</comment>
<name>A0A8T4KV00_9ARCH</name>
<gene>
    <name evidence="4" type="ORF">J4415_01870</name>
</gene>
<sequence length="358" mass="40613">MKDKKIDIEKLLEANSSGIDREIEKLFPRKMSGKWLDFALGKALYKYDAETIHKTISEPLWEFLDRGGKRWRPSLMLLCCEAVGGNTSSIKEFVVFPELIHNSTLVEDDFEDRSELRRGKPCTYKLFGEDIAINLGSMMYMLPFVMLYKNTKKLSAKKRNEIYDMVVQELLRVHIGQATDIGWHRGMKENISEEEYLQMCINKTGCLSRLSCRLGALLGNGSEKQIEALGNFGASIGVAFQIQDDILNLIGEEFAKGKGLGEDIHEGKRTLLVLRVLKKANEADGKRLIEILNAHPEDMETIKEAIGIIKKYGAIEYGKEKAGKIVEKSWKEVDRALKKSGAKETLRAFADYLINRKI</sequence>
<reference evidence="4" key="1">
    <citation type="submission" date="2021-03" db="EMBL/GenBank/DDBJ databases">
        <authorList>
            <person name="Jaffe A."/>
        </authorList>
    </citation>
    <scope>NUCLEOTIDE SEQUENCE</scope>
    <source>
        <strain evidence="4">RIFCSPHIGHO2_01_FULL_AR10_44_11</strain>
    </source>
</reference>
<dbReference type="AlphaFoldDB" id="A0A8T4KV00"/>
<dbReference type="PANTHER" id="PTHR12001:SF44">
    <property type="entry name" value="GERANYLGERANYL PYROPHOSPHATE SYNTHASE"/>
    <property type="match status" value="1"/>
</dbReference>
<dbReference type="Pfam" id="PF00348">
    <property type="entry name" value="polyprenyl_synt"/>
    <property type="match status" value="1"/>
</dbReference>
<dbReference type="GO" id="GO:0004659">
    <property type="term" value="F:prenyltransferase activity"/>
    <property type="evidence" value="ECO:0007669"/>
    <property type="project" value="InterPro"/>
</dbReference>
<proteinExistence type="inferred from homology"/>
<dbReference type="EMBL" id="JAGVWD010000024">
    <property type="protein sequence ID" value="MBS3057352.1"/>
    <property type="molecule type" value="Genomic_DNA"/>
</dbReference>
<comment type="caution">
    <text evidence="4">The sequence shown here is derived from an EMBL/GenBank/DDBJ whole genome shotgun (WGS) entry which is preliminary data.</text>
</comment>
<evidence type="ECO:0000313" key="4">
    <source>
        <dbReference type="EMBL" id="MBS3057352.1"/>
    </source>
</evidence>
<evidence type="ECO:0000256" key="3">
    <source>
        <dbReference type="RuleBase" id="RU004466"/>
    </source>
</evidence>
<dbReference type="SUPFAM" id="SSF48576">
    <property type="entry name" value="Terpenoid synthases"/>
    <property type="match status" value="1"/>
</dbReference>
<evidence type="ECO:0000313" key="5">
    <source>
        <dbReference type="Proteomes" id="UP000677687"/>
    </source>
</evidence>
<dbReference type="InterPro" id="IPR000092">
    <property type="entry name" value="Polyprenyl_synt"/>
</dbReference>
<protein>
    <submittedName>
        <fullName evidence="4">Polyprenyl synthetase family protein</fullName>
    </submittedName>
</protein>
<organism evidence="4 5">
    <name type="scientific">Candidatus Iainarchaeum sp</name>
    <dbReference type="NCBI Taxonomy" id="3101447"/>
    <lineage>
        <taxon>Archaea</taxon>
        <taxon>Candidatus Iainarchaeota</taxon>
        <taxon>Candidatus Iainarchaeia</taxon>
        <taxon>Candidatus Iainarchaeales</taxon>
        <taxon>Candidatus Iainarchaeaceae</taxon>
        <taxon>Candidatus Iainarchaeum</taxon>
    </lineage>
</organism>
<keyword evidence="1" id="KW-0479">Metal-binding</keyword>
<dbReference type="PANTHER" id="PTHR12001">
    <property type="entry name" value="GERANYLGERANYL PYROPHOSPHATE SYNTHASE"/>
    <property type="match status" value="1"/>
</dbReference>
<accession>A0A8T4KV00</accession>
<dbReference type="PROSITE" id="PS00444">
    <property type="entry name" value="POLYPRENYL_SYNTHASE_2"/>
    <property type="match status" value="1"/>
</dbReference>
<dbReference type="GO" id="GO:0008299">
    <property type="term" value="P:isoprenoid biosynthetic process"/>
    <property type="evidence" value="ECO:0007669"/>
    <property type="project" value="InterPro"/>
</dbReference>